<evidence type="ECO:0000256" key="6">
    <source>
        <dbReference type="ARBA" id="ARBA00022801"/>
    </source>
</evidence>
<evidence type="ECO:0000256" key="1">
    <source>
        <dbReference type="ARBA" id="ARBA00022670"/>
    </source>
</evidence>
<keyword evidence="6" id="KW-0378">Hydrolase</keyword>
<dbReference type="PROSITE" id="PS50878">
    <property type="entry name" value="RT_POL"/>
    <property type="match status" value="1"/>
</dbReference>
<sequence>MDYTNLNNACPKDSFPLQRIDQIVNSTTGQWMLLFLDAFSGCHQIPMTPVDKEKTAFITPHELYCYKVMPFGLKNVDATYQRLMTKIFRPLVGRTVEVYIDDIVVKSKIREYHTHHLQEVFHLLRRYDMKLNPSKCAFGISAGKFLGFMVTYRGIEVSLEQIKVVMGAPAPRNKKELQCFTDKLVALGRFIARFTDKIATLLPGAKESRCDWVDG</sequence>
<evidence type="ECO:0000313" key="10">
    <source>
        <dbReference type="Proteomes" id="UP000288805"/>
    </source>
</evidence>
<gene>
    <name evidence="9" type="primary">TY3B-I_673</name>
    <name evidence="9" type="ORF">CK203_016896</name>
</gene>
<dbReference type="AlphaFoldDB" id="A0A438JN98"/>
<dbReference type="InterPro" id="IPR053134">
    <property type="entry name" value="RNA-dir_DNA_polymerase"/>
</dbReference>
<evidence type="ECO:0000256" key="2">
    <source>
        <dbReference type="ARBA" id="ARBA00022679"/>
    </source>
</evidence>
<protein>
    <submittedName>
        <fullName evidence="9">Transposon Ty3-I Gag-Pol polyprotein</fullName>
    </submittedName>
</protein>
<keyword evidence="3" id="KW-0548">Nucleotidyltransferase</keyword>
<evidence type="ECO:0000313" key="9">
    <source>
        <dbReference type="EMBL" id="RVX10402.1"/>
    </source>
</evidence>
<dbReference type="PANTHER" id="PTHR24559:SF444">
    <property type="entry name" value="REVERSE TRANSCRIPTASE DOMAIN-CONTAINING PROTEIN"/>
    <property type="match status" value="1"/>
</dbReference>
<comment type="caution">
    <text evidence="9">The sequence shown here is derived from an EMBL/GenBank/DDBJ whole genome shotgun (WGS) entry which is preliminary data.</text>
</comment>
<dbReference type="GO" id="GO:0006508">
    <property type="term" value="P:proteolysis"/>
    <property type="evidence" value="ECO:0007669"/>
    <property type="project" value="UniProtKB-KW"/>
</dbReference>
<dbReference type="SUPFAM" id="SSF56672">
    <property type="entry name" value="DNA/RNA polymerases"/>
    <property type="match status" value="1"/>
</dbReference>
<dbReference type="Gene3D" id="3.10.10.10">
    <property type="entry name" value="HIV Type 1 Reverse Transcriptase, subunit A, domain 1"/>
    <property type="match status" value="1"/>
</dbReference>
<dbReference type="Gene3D" id="3.30.70.270">
    <property type="match status" value="1"/>
</dbReference>
<evidence type="ECO:0000256" key="4">
    <source>
        <dbReference type="ARBA" id="ARBA00022722"/>
    </source>
</evidence>
<proteinExistence type="predicted"/>
<dbReference type="InterPro" id="IPR000477">
    <property type="entry name" value="RT_dom"/>
</dbReference>
<dbReference type="GO" id="GO:0003964">
    <property type="term" value="F:RNA-directed DNA polymerase activity"/>
    <property type="evidence" value="ECO:0007669"/>
    <property type="project" value="UniProtKB-KW"/>
</dbReference>
<reference evidence="9 10" key="1">
    <citation type="journal article" date="2018" name="PLoS Genet.">
        <title>Population sequencing reveals clonal diversity and ancestral inbreeding in the grapevine cultivar Chardonnay.</title>
        <authorList>
            <person name="Roach M.J."/>
            <person name="Johnson D.L."/>
            <person name="Bohlmann J."/>
            <person name="van Vuuren H.J."/>
            <person name="Jones S.J."/>
            <person name="Pretorius I.S."/>
            <person name="Schmidt S.A."/>
            <person name="Borneman A.R."/>
        </authorList>
    </citation>
    <scope>NUCLEOTIDE SEQUENCE [LARGE SCALE GENOMIC DNA]</scope>
    <source>
        <strain evidence="10">cv. Chardonnay</strain>
        <tissue evidence="9">Leaf</tissue>
    </source>
</reference>
<evidence type="ECO:0000256" key="7">
    <source>
        <dbReference type="ARBA" id="ARBA00022918"/>
    </source>
</evidence>
<dbReference type="InterPro" id="IPR043502">
    <property type="entry name" value="DNA/RNA_pol_sf"/>
</dbReference>
<dbReference type="EMBL" id="QGNW01000034">
    <property type="protein sequence ID" value="RVX10402.1"/>
    <property type="molecule type" value="Genomic_DNA"/>
</dbReference>
<name>A0A438JN98_VITVI</name>
<organism evidence="9 10">
    <name type="scientific">Vitis vinifera</name>
    <name type="common">Grape</name>
    <dbReference type="NCBI Taxonomy" id="29760"/>
    <lineage>
        <taxon>Eukaryota</taxon>
        <taxon>Viridiplantae</taxon>
        <taxon>Streptophyta</taxon>
        <taxon>Embryophyta</taxon>
        <taxon>Tracheophyta</taxon>
        <taxon>Spermatophyta</taxon>
        <taxon>Magnoliopsida</taxon>
        <taxon>eudicotyledons</taxon>
        <taxon>Gunneridae</taxon>
        <taxon>Pentapetalae</taxon>
        <taxon>rosids</taxon>
        <taxon>Vitales</taxon>
        <taxon>Vitaceae</taxon>
        <taxon>Viteae</taxon>
        <taxon>Vitis</taxon>
    </lineage>
</organism>
<keyword evidence="5" id="KW-0255">Endonuclease</keyword>
<keyword evidence="4" id="KW-0540">Nuclease</keyword>
<evidence type="ECO:0000256" key="5">
    <source>
        <dbReference type="ARBA" id="ARBA00022759"/>
    </source>
</evidence>
<keyword evidence="7" id="KW-0695">RNA-directed DNA polymerase</keyword>
<dbReference type="PANTHER" id="PTHR24559">
    <property type="entry name" value="TRANSPOSON TY3-I GAG-POL POLYPROTEIN"/>
    <property type="match status" value="1"/>
</dbReference>
<evidence type="ECO:0000256" key="3">
    <source>
        <dbReference type="ARBA" id="ARBA00022695"/>
    </source>
</evidence>
<dbReference type="FunFam" id="3.30.70.270:FF:000003">
    <property type="entry name" value="Transposon Ty3-G Gag-Pol polyprotein"/>
    <property type="match status" value="1"/>
</dbReference>
<feature type="domain" description="Reverse transcriptase" evidence="8">
    <location>
        <begin position="1"/>
        <end position="150"/>
    </location>
</feature>
<dbReference type="FunFam" id="3.10.10.10:FF:000007">
    <property type="entry name" value="Retrovirus-related Pol polyprotein from transposon 17.6-like Protein"/>
    <property type="match status" value="1"/>
</dbReference>
<dbReference type="Proteomes" id="UP000288805">
    <property type="component" value="Unassembled WGS sequence"/>
</dbReference>
<dbReference type="Pfam" id="PF00078">
    <property type="entry name" value="RVT_1"/>
    <property type="match status" value="1"/>
</dbReference>
<keyword evidence="1" id="KW-0645">Protease</keyword>
<dbReference type="CDD" id="cd01647">
    <property type="entry name" value="RT_LTR"/>
    <property type="match status" value="1"/>
</dbReference>
<evidence type="ECO:0000259" key="8">
    <source>
        <dbReference type="PROSITE" id="PS50878"/>
    </source>
</evidence>
<keyword evidence="2" id="KW-0808">Transferase</keyword>
<dbReference type="GO" id="GO:0004519">
    <property type="term" value="F:endonuclease activity"/>
    <property type="evidence" value="ECO:0007669"/>
    <property type="project" value="UniProtKB-KW"/>
</dbReference>
<dbReference type="GO" id="GO:0008233">
    <property type="term" value="F:peptidase activity"/>
    <property type="evidence" value="ECO:0007669"/>
    <property type="project" value="UniProtKB-KW"/>
</dbReference>
<accession>A0A438JN98</accession>
<dbReference type="InterPro" id="IPR043128">
    <property type="entry name" value="Rev_trsase/Diguanyl_cyclase"/>
</dbReference>